<keyword evidence="3" id="KW-0378">Hydrolase</keyword>
<dbReference type="Pfam" id="PF04002">
    <property type="entry name" value="RadC"/>
    <property type="match status" value="1"/>
</dbReference>
<protein>
    <submittedName>
        <fullName evidence="7">JAB domain-containing protein</fullName>
    </submittedName>
</protein>
<dbReference type="InterPro" id="IPR037518">
    <property type="entry name" value="MPN"/>
</dbReference>
<feature type="domain" description="MPN" evidence="6">
    <location>
        <begin position="21"/>
        <end position="146"/>
    </location>
</feature>
<keyword evidence="4" id="KW-0862">Zinc</keyword>
<evidence type="ECO:0000259" key="6">
    <source>
        <dbReference type="PROSITE" id="PS50249"/>
    </source>
</evidence>
<organism evidence="7 8">
    <name type="scientific">Gramella jeungdoensis</name>
    <dbReference type="NCBI Taxonomy" id="708091"/>
    <lineage>
        <taxon>Bacteria</taxon>
        <taxon>Pseudomonadati</taxon>
        <taxon>Bacteroidota</taxon>
        <taxon>Flavobacteriia</taxon>
        <taxon>Flavobacteriales</taxon>
        <taxon>Flavobacteriaceae</taxon>
        <taxon>Christiangramia</taxon>
    </lineage>
</organism>
<dbReference type="PROSITE" id="PS01302">
    <property type="entry name" value="UPF0758"/>
    <property type="match status" value="1"/>
</dbReference>
<evidence type="ECO:0000256" key="2">
    <source>
        <dbReference type="ARBA" id="ARBA00022723"/>
    </source>
</evidence>
<evidence type="ECO:0000313" key="8">
    <source>
        <dbReference type="Proteomes" id="UP001155077"/>
    </source>
</evidence>
<keyword evidence="8" id="KW-1185">Reference proteome</keyword>
<evidence type="ECO:0000256" key="4">
    <source>
        <dbReference type="ARBA" id="ARBA00022833"/>
    </source>
</evidence>
<reference evidence="7" key="1">
    <citation type="submission" date="2022-06" db="EMBL/GenBank/DDBJ databases">
        <title>Gramella sediminis sp. nov., isolated from deep-sea sediment of the Indian Ocean.</title>
        <authorList>
            <person name="Yang L."/>
        </authorList>
    </citation>
    <scope>NUCLEOTIDE SEQUENCE</scope>
    <source>
        <strain evidence="7">HMD3159</strain>
    </source>
</reference>
<dbReference type="PANTHER" id="PTHR30471">
    <property type="entry name" value="DNA REPAIR PROTEIN RADC"/>
    <property type="match status" value="1"/>
</dbReference>
<dbReference type="EMBL" id="JAMSCK010000003">
    <property type="protein sequence ID" value="MCM8569536.1"/>
    <property type="molecule type" value="Genomic_DNA"/>
</dbReference>
<dbReference type="InterPro" id="IPR020891">
    <property type="entry name" value="UPF0758_CS"/>
</dbReference>
<dbReference type="Proteomes" id="UP001155077">
    <property type="component" value="Unassembled WGS sequence"/>
</dbReference>
<dbReference type="CDD" id="cd08071">
    <property type="entry name" value="MPN_DUF2466"/>
    <property type="match status" value="1"/>
</dbReference>
<sequence>MRNTISEIQVSYSNGNDSKTKITGSDIAYKLFLSFWSKGTIELQEEFKILLLNRSNHVLGIYPISRGGVSGTLVDPKLVFSVALKCNASNIILAHNHPSGNLKPSKADELLTQKLIKAGSYLDIKVLDHLIITSKGYFSFLDENLIV</sequence>
<dbReference type="InterPro" id="IPR025657">
    <property type="entry name" value="RadC_JAB"/>
</dbReference>
<name>A0ABT0Z1E9_9FLAO</name>
<dbReference type="RefSeq" id="WP_252112696.1">
    <property type="nucleotide sequence ID" value="NZ_JAMSCK010000003.1"/>
</dbReference>
<evidence type="ECO:0000313" key="7">
    <source>
        <dbReference type="EMBL" id="MCM8569536.1"/>
    </source>
</evidence>
<keyword evidence="5" id="KW-0482">Metalloprotease</keyword>
<accession>A0ABT0Z1E9</accession>
<proteinExistence type="predicted"/>
<comment type="caution">
    <text evidence="7">The sequence shown here is derived from an EMBL/GenBank/DDBJ whole genome shotgun (WGS) entry which is preliminary data.</text>
</comment>
<dbReference type="Gene3D" id="3.40.140.10">
    <property type="entry name" value="Cytidine Deaminase, domain 2"/>
    <property type="match status" value="1"/>
</dbReference>
<evidence type="ECO:0000256" key="1">
    <source>
        <dbReference type="ARBA" id="ARBA00022670"/>
    </source>
</evidence>
<evidence type="ECO:0000256" key="3">
    <source>
        <dbReference type="ARBA" id="ARBA00022801"/>
    </source>
</evidence>
<gene>
    <name evidence="7" type="ORF">NE848_09100</name>
</gene>
<keyword evidence="1" id="KW-0645">Protease</keyword>
<dbReference type="PROSITE" id="PS50249">
    <property type="entry name" value="MPN"/>
    <property type="match status" value="1"/>
</dbReference>
<dbReference type="InterPro" id="IPR001405">
    <property type="entry name" value="UPF0758"/>
</dbReference>
<keyword evidence="2" id="KW-0479">Metal-binding</keyword>
<evidence type="ECO:0000256" key="5">
    <source>
        <dbReference type="ARBA" id="ARBA00023049"/>
    </source>
</evidence>
<dbReference type="PANTHER" id="PTHR30471:SF3">
    <property type="entry name" value="UPF0758 PROTEIN YEES-RELATED"/>
    <property type="match status" value="1"/>
</dbReference>